<name>A0A9W9ETP5_9EURO</name>
<sequence length="75" mass="8233">MYYDDLRFVGAVSKPTKWFFLTCLTNGGAPRPVDNSKSSNVQGSSRMHSRIPISAVLSSAIRLLMLVDIKALGVF</sequence>
<evidence type="ECO:0000313" key="2">
    <source>
        <dbReference type="Proteomes" id="UP001149165"/>
    </source>
</evidence>
<reference evidence="1" key="1">
    <citation type="submission" date="2022-11" db="EMBL/GenBank/DDBJ databases">
        <authorList>
            <person name="Petersen C."/>
        </authorList>
    </citation>
    <scope>NUCLEOTIDE SEQUENCE</scope>
    <source>
        <strain evidence="1">IBT 30069</strain>
    </source>
</reference>
<evidence type="ECO:0000313" key="1">
    <source>
        <dbReference type="EMBL" id="KAJ5087650.1"/>
    </source>
</evidence>
<comment type="caution">
    <text evidence="1">The sequence shown here is derived from an EMBL/GenBank/DDBJ whole genome shotgun (WGS) entry which is preliminary data.</text>
</comment>
<reference evidence="1" key="2">
    <citation type="journal article" date="2023" name="IMA Fungus">
        <title>Comparative genomic study of the Penicillium genus elucidates a diverse pangenome and 15 lateral gene transfer events.</title>
        <authorList>
            <person name="Petersen C."/>
            <person name="Sorensen T."/>
            <person name="Nielsen M.R."/>
            <person name="Sondergaard T.E."/>
            <person name="Sorensen J.L."/>
            <person name="Fitzpatrick D.A."/>
            <person name="Frisvad J.C."/>
            <person name="Nielsen K.L."/>
        </authorList>
    </citation>
    <scope>NUCLEOTIDE SEQUENCE</scope>
    <source>
        <strain evidence="1">IBT 30069</strain>
    </source>
</reference>
<proteinExistence type="predicted"/>
<organism evidence="1 2">
    <name type="scientific">Penicillium angulare</name>
    <dbReference type="NCBI Taxonomy" id="116970"/>
    <lineage>
        <taxon>Eukaryota</taxon>
        <taxon>Fungi</taxon>
        <taxon>Dikarya</taxon>
        <taxon>Ascomycota</taxon>
        <taxon>Pezizomycotina</taxon>
        <taxon>Eurotiomycetes</taxon>
        <taxon>Eurotiomycetidae</taxon>
        <taxon>Eurotiales</taxon>
        <taxon>Aspergillaceae</taxon>
        <taxon>Penicillium</taxon>
    </lineage>
</organism>
<gene>
    <name evidence="1" type="ORF">N7456_011266</name>
</gene>
<protein>
    <submittedName>
        <fullName evidence="1">Uncharacterized protein</fullName>
    </submittedName>
</protein>
<dbReference type="EMBL" id="JAPQKH010000007">
    <property type="protein sequence ID" value="KAJ5087650.1"/>
    <property type="molecule type" value="Genomic_DNA"/>
</dbReference>
<keyword evidence="2" id="KW-1185">Reference proteome</keyword>
<accession>A0A9W9ETP5</accession>
<dbReference type="AlphaFoldDB" id="A0A9W9ETP5"/>
<dbReference type="Proteomes" id="UP001149165">
    <property type="component" value="Unassembled WGS sequence"/>
</dbReference>